<dbReference type="InterPro" id="IPR010193">
    <property type="entry name" value="RsbW"/>
</dbReference>
<dbReference type="PANTHER" id="PTHR35526">
    <property type="entry name" value="ANTI-SIGMA-F FACTOR RSBW-RELATED"/>
    <property type="match status" value="1"/>
</dbReference>
<evidence type="ECO:0000256" key="6">
    <source>
        <dbReference type="HAMAP-Rule" id="MF_00638"/>
    </source>
</evidence>
<evidence type="ECO:0000256" key="2">
    <source>
        <dbReference type="ARBA" id="ARBA00022679"/>
    </source>
</evidence>
<keyword evidence="4 6" id="KW-0418">Kinase</keyword>
<gene>
    <name evidence="6 8" type="primary">rsbW</name>
    <name evidence="8" type="ORF">G4D63_19485</name>
</gene>
<evidence type="ECO:0000313" key="8">
    <source>
        <dbReference type="EMBL" id="NEY73896.1"/>
    </source>
</evidence>
<proteinExistence type="inferred from homology"/>
<organism evidence="8 9">
    <name type="scientific">Bacillus mesophilus</name>
    <dbReference type="NCBI Taxonomy" id="1808955"/>
    <lineage>
        <taxon>Bacteria</taxon>
        <taxon>Bacillati</taxon>
        <taxon>Bacillota</taxon>
        <taxon>Bacilli</taxon>
        <taxon>Bacillales</taxon>
        <taxon>Bacillaceae</taxon>
        <taxon>Bacillus</taxon>
    </lineage>
</organism>
<name>A0A6M0QC78_9BACI</name>
<feature type="domain" description="Histidine kinase/HSP90-like ATPase" evidence="7">
    <location>
        <begin position="12"/>
        <end position="141"/>
    </location>
</feature>
<comment type="caution">
    <text evidence="8">The sequence shown here is derived from an EMBL/GenBank/DDBJ whole genome shotgun (WGS) entry which is preliminary data.</text>
</comment>
<dbReference type="Pfam" id="PF13581">
    <property type="entry name" value="HATPase_c_2"/>
    <property type="match status" value="1"/>
</dbReference>
<comment type="catalytic activity">
    <reaction evidence="6">
        <text>L-seryl-[protein] + ATP = O-phospho-L-seryl-[protein] + ADP + H(+)</text>
        <dbReference type="Rhea" id="RHEA:17989"/>
        <dbReference type="Rhea" id="RHEA-COMP:9863"/>
        <dbReference type="Rhea" id="RHEA-COMP:11604"/>
        <dbReference type="ChEBI" id="CHEBI:15378"/>
        <dbReference type="ChEBI" id="CHEBI:29999"/>
        <dbReference type="ChEBI" id="CHEBI:30616"/>
        <dbReference type="ChEBI" id="CHEBI:83421"/>
        <dbReference type="ChEBI" id="CHEBI:456216"/>
        <dbReference type="EC" id="2.7.11.1"/>
    </reaction>
</comment>
<dbReference type="InterPro" id="IPR003594">
    <property type="entry name" value="HATPase_dom"/>
</dbReference>
<dbReference type="GO" id="GO:0016989">
    <property type="term" value="F:sigma factor antagonist activity"/>
    <property type="evidence" value="ECO:0007669"/>
    <property type="project" value="InterPro"/>
</dbReference>
<protein>
    <recommendedName>
        <fullName evidence="6">Serine-protein kinase RsbW</fullName>
        <ecNumber evidence="6">2.7.11.1</ecNumber>
    </recommendedName>
    <alternativeName>
        <fullName evidence="6">Anti-sigma-B factor</fullName>
    </alternativeName>
    <alternativeName>
        <fullName evidence="6">Sigma-B negative effector RsbW</fullName>
    </alternativeName>
</protein>
<dbReference type="HAMAP" id="MF_00638">
    <property type="entry name" value="Anti_sigma_B"/>
    <property type="match status" value="1"/>
</dbReference>
<dbReference type="PANTHER" id="PTHR35526:SF9">
    <property type="entry name" value="SERINE-PROTEIN KINASE RSBW"/>
    <property type="match status" value="1"/>
</dbReference>
<dbReference type="InterPro" id="IPR050267">
    <property type="entry name" value="Anti-sigma-factor_SerPK"/>
</dbReference>
<dbReference type="NCBIfam" id="NF003144">
    <property type="entry name" value="PRK04069.1"/>
    <property type="match status" value="1"/>
</dbReference>
<dbReference type="EMBL" id="JAAIWM010000010">
    <property type="protein sequence ID" value="NEY73896.1"/>
    <property type="molecule type" value="Genomic_DNA"/>
</dbReference>
<dbReference type="AlphaFoldDB" id="A0A6M0QC78"/>
<evidence type="ECO:0000313" key="9">
    <source>
        <dbReference type="Proteomes" id="UP000481043"/>
    </source>
</evidence>
<accession>A0A6M0QC78</accession>
<comment type="catalytic activity">
    <reaction evidence="6">
        <text>L-threonyl-[protein] + ATP = O-phospho-L-threonyl-[protein] + ADP + H(+)</text>
        <dbReference type="Rhea" id="RHEA:46608"/>
        <dbReference type="Rhea" id="RHEA-COMP:11060"/>
        <dbReference type="Rhea" id="RHEA-COMP:11605"/>
        <dbReference type="ChEBI" id="CHEBI:15378"/>
        <dbReference type="ChEBI" id="CHEBI:30013"/>
        <dbReference type="ChEBI" id="CHEBI:30616"/>
        <dbReference type="ChEBI" id="CHEBI:61977"/>
        <dbReference type="ChEBI" id="CHEBI:456216"/>
        <dbReference type="EC" id="2.7.11.1"/>
    </reaction>
</comment>
<dbReference type="Proteomes" id="UP000481043">
    <property type="component" value="Unassembled WGS sequence"/>
</dbReference>
<evidence type="ECO:0000259" key="7">
    <source>
        <dbReference type="Pfam" id="PF13581"/>
    </source>
</evidence>
<dbReference type="RefSeq" id="WP_163181758.1">
    <property type="nucleotide sequence ID" value="NZ_JAAIWM010000010.1"/>
</dbReference>
<sequence>MNQSFDYIEMKVPSKPEYVGVVRLTLSGIASRMGYSYEDIEDLKIATSEAITNAVHHAYNQDEGGEIVIGFGLFSDHLQIMVSDNGKSFDINQMKEDLGPYSSSTNIYEMNEGGLGLYLIDTLMDDVKINNDAGVSVFMKKYLQRERVGSDEESIATNQAE</sequence>
<keyword evidence="9" id="KW-1185">Reference proteome</keyword>
<keyword evidence="5 6" id="KW-0067">ATP-binding</keyword>
<reference evidence="8 9" key="1">
    <citation type="submission" date="2020-02" db="EMBL/GenBank/DDBJ databases">
        <title>Bacillus aquiflavi sp. nov., isolated from yellow water of strong flavor Chinese baijiu in Yibin region of China.</title>
        <authorList>
            <person name="Xie J."/>
        </authorList>
    </citation>
    <scope>NUCLEOTIDE SEQUENCE [LARGE SCALE GENOMIC DNA]</scope>
    <source>
        <strain evidence="8 9">SA4</strain>
    </source>
</reference>
<comment type="function">
    <text evidence="6">Negative regulator of sigma-B activity. Phosphorylates and inactivates its specific antagonist protein, RsbV. Upon phosphorylation of RsbV, RsbW is released and binds to sigma-B, thereby blocking its ability to form an RNA polymerase holoenzyme (E-sigma-B).</text>
</comment>
<evidence type="ECO:0000256" key="5">
    <source>
        <dbReference type="ARBA" id="ARBA00022840"/>
    </source>
</evidence>
<dbReference type="Gene3D" id="3.30.565.10">
    <property type="entry name" value="Histidine kinase-like ATPase, C-terminal domain"/>
    <property type="match status" value="1"/>
</dbReference>
<dbReference type="EC" id="2.7.11.1" evidence="6"/>
<evidence type="ECO:0000256" key="4">
    <source>
        <dbReference type="ARBA" id="ARBA00022777"/>
    </source>
</evidence>
<dbReference type="NCBIfam" id="TIGR01924">
    <property type="entry name" value="rsbW_low_gc"/>
    <property type="match status" value="1"/>
</dbReference>
<dbReference type="InterPro" id="IPR036890">
    <property type="entry name" value="HATPase_C_sf"/>
</dbReference>
<evidence type="ECO:0000256" key="3">
    <source>
        <dbReference type="ARBA" id="ARBA00022741"/>
    </source>
</evidence>
<dbReference type="SUPFAM" id="SSF55874">
    <property type="entry name" value="ATPase domain of HSP90 chaperone/DNA topoisomerase II/histidine kinase"/>
    <property type="match status" value="1"/>
</dbReference>
<dbReference type="GO" id="GO:0005524">
    <property type="term" value="F:ATP binding"/>
    <property type="evidence" value="ECO:0007669"/>
    <property type="project" value="UniProtKB-KW"/>
</dbReference>
<dbReference type="GO" id="GO:0004674">
    <property type="term" value="F:protein serine/threonine kinase activity"/>
    <property type="evidence" value="ECO:0007669"/>
    <property type="project" value="UniProtKB-KW"/>
</dbReference>
<evidence type="ECO:0000256" key="1">
    <source>
        <dbReference type="ARBA" id="ARBA00022527"/>
    </source>
</evidence>
<dbReference type="CDD" id="cd16936">
    <property type="entry name" value="HATPase_RsbW-like"/>
    <property type="match status" value="1"/>
</dbReference>
<keyword evidence="1 6" id="KW-0723">Serine/threonine-protein kinase</keyword>
<keyword evidence="3 6" id="KW-0547">Nucleotide-binding</keyword>
<keyword evidence="2 6" id="KW-0808">Transferase</keyword>
<comment type="similarity">
    <text evidence="6">Belongs to the anti-sigma-factor family.</text>
</comment>